<evidence type="ECO:0000259" key="12">
    <source>
        <dbReference type="PROSITE" id="PS50038"/>
    </source>
</evidence>
<feature type="disulfide bond" evidence="9">
    <location>
        <begin position="24"/>
        <end position="85"/>
    </location>
</feature>
<keyword evidence="15" id="KW-1185">Reference proteome</keyword>
<feature type="disulfide bond" evidence="9">
    <location>
        <begin position="100"/>
        <end position="124"/>
    </location>
</feature>
<evidence type="ECO:0000256" key="10">
    <source>
        <dbReference type="SAM" id="Phobius"/>
    </source>
</evidence>
<dbReference type="GO" id="GO:0016020">
    <property type="term" value="C:membrane"/>
    <property type="evidence" value="ECO:0007669"/>
    <property type="project" value="UniProtKB-SubCell"/>
</dbReference>
<evidence type="ECO:0000256" key="2">
    <source>
        <dbReference type="ARBA" id="ARBA00008077"/>
    </source>
</evidence>
<feature type="disulfide bond" evidence="9">
    <location>
        <begin position="69"/>
        <end position="107"/>
    </location>
</feature>
<keyword evidence="11" id="KW-0732">Signal</keyword>
<gene>
    <name evidence="14" type="primary">FZD10</name>
    <name evidence="14" type="ORF">Anas_02503</name>
</gene>
<feature type="signal peptide" evidence="11">
    <location>
        <begin position="1"/>
        <end position="15"/>
    </location>
</feature>
<evidence type="ECO:0000313" key="14">
    <source>
        <dbReference type="EMBL" id="KAB7498742.1"/>
    </source>
</evidence>
<protein>
    <submittedName>
        <fullName evidence="14">Frizzled-10</fullName>
    </submittedName>
</protein>
<dbReference type="Proteomes" id="UP000326759">
    <property type="component" value="Unassembled WGS sequence"/>
</dbReference>
<keyword evidence="6 10" id="KW-0472">Membrane</keyword>
<dbReference type="SMART" id="SM01330">
    <property type="entry name" value="Frizzled"/>
    <property type="match status" value="1"/>
</dbReference>
<dbReference type="Pfam" id="PF01392">
    <property type="entry name" value="Fz"/>
    <property type="match status" value="1"/>
</dbReference>
<feature type="transmembrane region" description="Helical" evidence="10">
    <location>
        <begin position="394"/>
        <end position="420"/>
    </location>
</feature>
<feature type="transmembrane region" description="Helical" evidence="10">
    <location>
        <begin position="224"/>
        <end position="248"/>
    </location>
</feature>
<feature type="transmembrane region" description="Helical" evidence="10">
    <location>
        <begin position="540"/>
        <end position="558"/>
    </location>
</feature>
<evidence type="ECO:0000256" key="8">
    <source>
        <dbReference type="ARBA" id="ARBA00023170"/>
    </source>
</evidence>
<evidence type="ECO:0000259" key="13">
    <source>
        <dbReference type="PROSITE" id="PS50261"/>
    </source>
</evidence>
<dbReference type="PANTHER" id="PTHR11309">
    <property type="entry name" value="FRIZZLED"/>
    <property type="match status" value="1"/>
</dbReference>
<sequence length="658" mass="74263">MFWLIFLVNFLNVYGQYHGKKFECSPIIIPMCLDIPYNATRMPNLLQHGTQEEAAITAHEFKPLVNIKCSPYVRFFICSVFAPMCTEKVPYGLTSCRSVCTAVKEGCLPVLENLNFTWPQFLVCESFPEEGLCMTPPELKNHIAGSSSKDVHKIPTFLHTPNSLTPLWGSKSDPKSILESEGVGLGGKLCPGSRIWIQTEEQDGFCVPLCEKDFLYTTKNKKVAVAWASSWAFLSLLSSGFSLLTFCLNKKRFDYPERPVICLALAYFFYSLPFFLRVMLSTEYLSCEIDPTTGKSHLASSGISSSGCIITFLLQYYFGFASYLWWTILTFCWFMTACKRWVSEGLKHYASYFHGIAWGVPAVAAIIVIALKQVNGEELLGMCYVGTFKSDAQLYLVILPHAFLIVIGTIFIILGFVSLFRIRNDFKKEFLRNQCSVSSQSTSLTTLPPSSSPSNIPHSISSVRLANHVTKLERLMIRLGFFSVLSTVPAIFVVVCRIHFYLNFDSWSKEAAKAATSCEPGWNTQRCGPRMSYPPVEVELLKIFMSLIIGVTSGIWVWSPKSIILWKHFFIRCLRLRQTKDIVKSDVNLRKTSSPCSNTARSSPPGYLGTQECRSPFVSPVYIPHQSNPSSRMHLFVNRPNMREKSYKTESDFSTSFV</sequence>
<dbReference type="PROSITE" id="PS50038">
    <property type="entry name" value="FZ"/>
    <property type="match status" value="1"/>
</dbReference>
<keyword evidence="7 9" id="KW-1015">Disulfide bond</keyword>
<evidence type="ECO:0000313" key="15">
    <source>
        <dbReference type="Proteomes" id="UP000326759"/>
    </source>
</evidence>
<dbReference type="GO" id="GO:0005615">
    <property type="term" value="C:extracellular space"/>
    <property type="evidence" value="ECO:0007669"/>
    <property type="project" value="TreeGrafter"/>
</dbReference>
<keyword evidence="5 10" id="KW-1133">Transmembrane helix</keyword>
<dbReference type="Gene3D" id="1.20.1070.10">
    <property type="entry name" value="Rhodopsin 7-helix transmembrane proteins"/>
    <property type="match status" value="1"/>
</dbReference>
<feature type="transmembrane region" description="Helical" evidence="10">
    <location>
        <begin position="260"/>
        <end position="280"/>
    </location>
</feature>
<dbReference type="PRINTS" id="PR00489">
    <property type="entry name" value="FRIZZLED"/>
</dbReference>
<dbReference type="AlphaFoldDB" id="A0A5N5SXI0"/>
<dbReference type="Gene3D" id="1.10.2000.10">
    <property type="entry name" value="Frizzled cysteine-rich domain"/>
    <property type="match status" value="1"/>
</dbReference>
<dbReference type="GO" id="GO:0060070">
    <property type="term" value="P:canonical Wnt signaling pathway"/>
    <property type="evidence" value="ECO:0007669"/>
    <property type="project" value="TreeGrafter"/>
</dbReference>
<dbReference type="InterPro" id="IPR015526">
    <property type="entry name" value="Frizzled/SFRP"/>
</dbReference>
<name>A0A5N5SXI0_9CRUS</name>
<dbReference type="PANTHER" id="PTHR11309:SF99">
    <property type="entry name" value="FRIZZLED-4"/>
    <property type="match status" value="1"/>
</dbReference>
<comment type="similarity">
    <text evidence="2">Belongs to the G-protein coupled receptor Fz/Smo family.</text>
</comment>
<evidence type="ECO:0000256" key="3">
    <source>
        <dbReference type="ARBA" id="ARBA00022473"/>
    </source>
</evidence>
<evidence type="ECO:0000256" key="11">
    <source>
        <dbReference type="SAM" id="SignalP"/>
    </source>
</evidence>
<dbReference type="InterPro" id="IPR036790">
    <property type="entry name" value="Frizzled_dom_sf"/>
</dbReference>
<comment type="caution">
    <text evidence="9">Lacks conserved residue(s) required for the propagation of feature annotation.</text>
</comment>
<proteinExistence type="inferred from homology"/>
<feature type="transmembrane region" description="Helical" evidence="10">
    <location>
        <begin position="479"/>
        <end position="500"/>
    </location>
</feature>
<dbReference type="SMART" id="SM00063">
    <property type="entry name" value="FRI"/>
    <property type="match status" value="1"/>
</dbReference>
<comment type="caution">
    <text evidence="14">The sequence shown here is derived from an EMBL/GenBank/DDBJ whole genome shotgun (WGS) entry which is preliminary data.</text>
</comment>
<feature type="chain" id="PRO_5024292948" evidence="11">
    <location>
        <begin position="16"/>
        <end position="658"/>
    </location>
</feature>
<dbReference type="EMBL" id="SEYY01019036">
    <property type="protein sequence ID" value="KAB7498742.1"/>
    <property type="molecule type" value="Genomic_DNA"/>
</dbReference>
<evidence type="ECO:0000256" key="7">
    <source>
        <dbReference type="ARBA" id="ARBA00023157"/>
    </source>
</evidence>
<evidence type="ECO:0000256" key="6">
    <source>
        <dbReference type="ARBA" id="ARBA00023136"/>
    </source>
</evidence>
<evidence type="ECO:0000256" key="9">
    <source>
        <dbReference type="PROSITE-ProRule" id="PRU00090"/>
    </source>
</evidence>
<comment type="subcellular location">
    <subcellularLocation>
        <location evidence="1">Membrane</location>
        <topology evidence="1">Multi-pass membrane protein</topology>
    </subcellularLocation>
</comment>
<dbReference type="InterPro" id="IPR000539">
    <property type="entry name" value="Frizzled/Smoothened_7TM"/>
</dbReference>
<evidence type="ECO:0000256" key="4">
    <source>
        <dbReference type="ARBA" id="ARBA00022692"/>
    </source>
</evidence>
<dbReference type="Pfam" id="PF01534">
    <property type="entry name" value="Frizzled"/>
    <property type="match status" value="2"/>
</dbReference>
<dbReference type="GO" id="GO:0017147">
    <property type="term" value="F:Wnt-protein binding"/>
    <property type="evidence" value="ECO:0007669"/>
    <property type="project" value="TreeGrafter"/>
</dbReference>
<feature type="transmembrane region" description="Helical" evidence="10">
    <location>
        <begin position="316"/>
        <end position="337"/>
    </location>
</feature>
<feature type="transmembrane region" description="Helical" evidence="10">
    <location>
        <begin position="349"/>
        <end position="374"/>
    </location>
</feature>
<reference evidence="14 15" key="1">
    <citation type="journal article" date="2019" name="PLoS Biol.">
        <title>Sex chromosomes control vertical transmission of feminizing Wolbachia symbionts in an isopod.</title>
        <authorList>
            <person name="Becking T."/>
            <person name="Chebbi M.A."/>
            <person name="Giraud I."/>
            <person name="Moumen B."/>
            <person name="Laverre T."/>
            <person name="Caubet Y."/>
            <person name="Peccoud J."/>
            <person name="Gilbert C."/>
            <person name="Cordaux R."/>
        </authorList>
    </citation>
    <scope>NUCLEOTIDE SEQUENCE [LARGE SCALE GENOMIC DNA]</scope>
    <source>
        <strain evidence="14">ANa2</strain>
        <tissue evidence="14">Whole body excluding digestive tract and cuticle</tissue>
    </source>
</reference>
<dbReference type="SUPFAM" id="SSF63501">
    <property type="entry name" value="Frizzled cysteine-rich domain"/>
    <property type="match status" value="1"/>
</dbReference>
<dbReference type="GO" id="GO:0004888">
    <property type="term" value="F:transmembrane signaling receptor activity"/>
    <property type="evidence" value="ECO:0007669"/>
    <property type="project" value="InterPro"/>
</dbReference>
<dbReference type="InterPro" id="IPR017981">
    <property type="entry name" value="GPCR_2-like_7TM"/>
</dbReference>
<feature type="domain" description="FZ" evidence="12">
    <location>
        <begin position="19"/>
        <end position="136"/>
    </location>
</feature>
<accession>A0A5N5SXI0</accession>
<keyword evidence="3" id="KW-0217">Developmental protein</keyword>
<feature type="domain" description="G-protein coupled receptors family 2 profile 2" evidence="13">
    <location>
        <begin position="224"/>
        <end position="565"/>
    </location>
</feature>
<feature type="disulfide bond" evidence="9">
    <location>
        <begin position="32"/>
        <end position="78"/>
    </location>
</feature>
<evidence type="ECO:0000256" key="1">
    <source>
        <dbReference type="ARBA" id="ARBA00004141"/>
    </source>
</evidence>
<keyword evidence="8" id="KW-0675">Receptor</keyword>
<dbReference type="GO" id="GO:0035567">
    <property type="term" value="P:non-canonical Wnt signaling pathway"/>
    <property type="evidence" value="ECO:0007669"/>
    <property type="project" value="TreeGrafter"/>
</dbReference>
<dbReference type="OrthoDB" id="5959102at2759"/>
<organism evidence="14 15">
    <name type="scientific">Armadillidium nasatum</name>
    <dbReference type="NCBI Taxonomy" id="96803"/>
    <lineage>
        <taxon>Eukaryota</taxon>
        <taxon>Metazoa</taxon>
        <taxon>Ecdysozoa</taxon>
        <taxon>Arthropoda</taxon>
        <taxon>Crustacea</taxon>
        <taxon>Multicrustacea</taxon>
        <taxon>Malacostraca</taxon>
        <taxon>Eumalacostraca</taxon>
        <taxon>Peracarida</taxon>
        <taxon>Isopoda</taxon>
        <taxon>Oniscidea</taxon>
        <taxon>Crinocheta</taxon>
        <taxon>Armadillidiidae</taxon>
        <taxon>Armadillidium</taxon>
    </lineage>
</organism>
<evidence type="ECO:0000256" key="5">
    <source>
        <dbReference type="ARBA" id="ARBA00022989"/>
    </source>
</evidence>
<dbReference type="PROSITE" id="PS50261">
    <property type="entry name" value="G_PROTEIN_RECEP_F2_4"/>
    <property type="match status" value="1"/>
</dbReference>
<keyword evidence="4 10" id="KW-0812">Transmembrane</keyword>
<dbReference type="InterPro" id="IPR020067">
    <property type="entry name" value="Frizzled_dom"/>
</dbReference>